<keyword evidence="4" id="KW-0808">Transferase</keyword>
<keyword evidence="4" id="KW-0418">Kinase</keyword>
<name>A0A9K3LP33_9STRA</name>
<reference evidence="4" key="1">
    <citation type="journal article" date="2021" name="Sci. Rep.">
        <title>Diploid genomic architecture of Nitzschia inconspicua, an elite biomass production diatom.</title>
        <authorList>
            <person name="Oliver A."/>
            <person name="Podell S."/>
            <person name="Pinowska A."/>
            <person name="Traller J.C."/>
            <person name="Smith S.R."/>
            <person name="McClure R."/>
            <person name="Beliaev A."/>
            <person name="Bohutskyi P."/>
            <person name="Hill E.A."/>
            <person name="Rabines A."/>
            <person name="Zheng H."/>
            <person name="Allen L.Z."/>
            <person name="Kuo A."/>
            <person name="Grigoriev I.V."/>
            <person name="Allen A.E."/>
            <person name="Hazlebeck D."/>
            <person name="Allen E.E."/>
        </authorList>
    </citation>
    <scope>NUCLEOTIDE SEQUENCE</scope>
    <source>
        <strain evidence="4">Hildebrandi</strain>
    </source>
</reference>
<dbReference type="GO" id="GO:0005634">
    <property type="term" value="C:nucleus"/>
    <property type="evidence" value="ECO:0007669"/>
    <property type="project" value="TreeGrafter"/>
</dbReference>
<organism evidence="4 5">
    <name type="scientific">Nitzschia inconspicua</name>
    <dbReference type="NCBI Taxonomy" id="303405"/>
    <lineage>
        <taxon>Eukaryota</taxon>
        <taxon>Sar</taxon>
        <taxon>Stramenopiles</taxon>
        <taxon>Ochrophyta</taxon>
        <taxon>Bacillariophyta</taxon>
        <taxon>Bacillariophyceae</taxon>
        <taxon>Bacillariophycidae</taxon>
        <taxon>Bacillariales</taxon>
        <taxon>Bacillariaceae</taxon>
        <taxon>Nitzschia</taxon>
    </lineage>
</organism>
<feature type="region of interest" description="Disordered" evidence="2">
    <location>
        <begin position="1"/>
        <end position="26"/>
    </location>
</feature>
<dbReference type="GO" id="GO:0005524">
    <property type="term" value="F:ATP binding"/>
    <property type="evidence" value="ECO:0007669"/>
    <property type="project" value="UniProtKB-UniRule"/>
</dbReference>
<comment type="caution">
    <text evidence="4">The sequence shown here is derived from an EMBL/GenBank/DDBJ whole genome shotgun (WGS) entry which is preliminary data.</text>
</comment>
<proteinExistence type="predicted"/>
<evidence type="ECO:0000259" key="3">
    <source>
        <dbReference type="PROSITE" id="PS50011"/>
    </source>
</evidence>
<dbReference type="InterPro" id="IPR017441">
    <property type="entry name" value="Protein_kinase_ATP_BS"/>
</dbReference>
<keyword evidence="1" id="KW-0547">Nucleotide-binding</keyword>
<sequence length="904" mass="101790">MSLLHDSQNNDSSPTSGISQAEERAADAVLDAEKNQGMAETQAIEDQPNPFFGFSLLQTLEERLTRIDAIAQSQESSNILQNLKDQRTIISSIPYFPPDVLKMFNNAANDYIKAHLAVEETPTSDLGVTERSESFESMMVLLSEEKRELINTMHGDQKYTLAKIFVQDILQRPMNDAQHQAQLQMMKDAEHHARLQMKDAQLQMQDAQHRATHNVTRTLRRMKDQVMITQGCLNSMSWMSQAEATTTGSTLGTDTKQAIQDAAEKGFEGMYVPGETPPGVVSLFQNKTTLDHTSYYCADLCDPMIKSSNIKLKMVSNTWSDLIMQSDILQNTVCEDLEIQRFQQELELVLNSSTQGVAKMEHSGKTCFPNSTSEEVRYAQPAFIALLHAIRNTWSGLDGGAATGSSPVKTEVNPNQIVPPTNCCPRRIADVCFEKPGQFQLLTFDYSARLLFEMKPLFRRSMTPDKLDKESRQHVVGHLPKFLSHCFNMHGCGTSSFATGLTGTLAYVKIYKLELVMQTASVDGEGITALKLYESKRLPIMSRECFDKWVKASTSQLDGKLETLNELSQSLYGENGEEGLDEHGIPIGMRLLWELMPLRRQKLFGPNYKELFCDKNIADLLGSGSFSVVFGLNESENFILKVPTIAHPCFIQNEKEVLEKLGRFRDDKKEMQNIALPVLERTCNIKFELGNVLCATQGLVMSPKGIPVVAFLQSGISTPSDEFIDSVIDRIDDALKYMHRCSIFHLDISPNNLVMVTRKVDGRTQHQVFLVDFGSARGIGVKLYGFHGTRLYAHKDIFMKYTGPEWTVDRMGEKYDYFSLALTLCALKSGGKAKWNMEGFPQPMSSSTVVQEELQQKLGERQDAAKAIIDRSKSAKKRQWLGWLFDEESFDLKSRKRRQDDENS</sequence>
<feature type="domain" description="Protein kinase" evidence="3">
    <location>
        <begin position="615"/>
        <end position="904"/>
    </location>
</feature>
<dbReference type="Proteomes" id="UP000693970">
    <property type="component" value="Unassembled WGS sequence"/>
</dbReference>
<dbReference type="SMART" id="SM00220">
    <property type="entry name" value="S_TKc"/>
    <property type="match status" value="1"/>
</dbReference>
<evidence type="ECO:0000256" key="2">
    <source>
        <dbReference type="SAM" id="MobiDB-lite"/>
    </source>
</evidence>
<dbReference type="GO" id="GO:0044773">
    <property type="term" value="P:mitotic DNA damage checkpoint signaling"/>
    <property type="evidence" value="ECO:0007669"/>
    <property type="project" value="TreeGrafter"/>
</dbReference>
<evidence type="ECO:0000313" key="4">
    <source>
        <dbReference type="EMBL" id="KAG7365507.1"/>
    </source>
</evidence>
<dbReference type="InterPro" id="IPR008266">
    <property type="entry name" value="Tyr_kinase_AS"/>
</dbReference>
<keyword evidence="5" id="KW-1185">Reference proteome</keyword>
<gene>
    <name evidence="4" type="ORF">IV203_038711</name>
</gene>
<evidence type="ECO:0000256" key="1">
    <source>
        <dbReference type="PROSITE-ProRule" id="PRU10141"/>
    </source>
</evidence>
<dbReference type="PROSITE" id="PS50011">
    <property type="entry name" value="PROTEIN_KINASE_DOM"/>
    <property type="match status" value="1"/>
</dbReference>
<accession>A0A9K3LP33</accession>
<feature type="compositionally biased region" description="Polar residues" evidence="2">
    <location>
        <begin position="1"/>
        <end position="19"/>
    </location>
</feature>
<dbReference type="Pfam" id="PF00069">
    <property type="entry name" value="Pkinase"/>
    <property type="match status" value="1"/>
</dbReference>
<evidence type="ECO:0000313" key="5">
    <source>
        <dbReference type="Proteomes" id="UP000693970"/>
    </source>
</evidence>
<dbReference type="PANTHER" id="PTHR44167:SF24">
    <property type="entry name" value="SERINE_THREONINE-PROTEIN KINASE CHK2"/>
    <property type="match status" value="1"/>
</dbReference>
<dbReference type="EMBL" id="JAGRRH010000009">
    <property type="protein sequence ID" value="KAG7365507.1"/>
    <property type="molecule type" value="Genomic_DNA"/>
</dbReference>
<dbReference type="InterPro" id="IPR000719">
    <property type="entry name" value="Prot_kinase_dom"/>
</dbReference>
<dbReference type="PROSITE" id="PS00107">
    <property type="entry name" value="PROTEIN_KINASE_ATP"/>
    <property type="match status" value="1"/>
</dbReference>
<dbReference type="PANTHER" id="PTHR44167">
    <property type="entry name" value="OVARIAN-SPECIFIC SERINE/THREONINE-PROTEIN KINASE LOK-RELATED"/>
    <property type="match status" value="1"/>
</dbReference>
<dbReference type="GO" id="GO:0004674">
    <property type="term" value="F:protein serine/threonine kinase activity"/>
    <property type="evidence" value="ECO:0007669"/>
    <property type="project" value="TreeGrafter"/>
</dbReference>
<keyword evidence="1" id="KW-0067">ATP-binding</keyword>
<protein>
    <submittedName>
        <fullName evidence="4">Protein kinase domain containing protein</fullName>
    </submittedName>
</protein>
<feature type="binding site" evidence="1">
    <location>
        <position position="641"/>
    </location>
    <ligand>
        <name>ATP</name>
        <dbReference type="ChEBI" id="CHEBI:30616"/>
    </ligand>
</feature>
<dbReference type="AlphaFoldDB" id="A0A9K3LP33"/>
<dbReference type="PROSITE" id="PS00109">
    <property type="entry name" value="PROTEIN_KINASE_TYR"/>
    <property type="match status" value="1"/>
</dbReference>
<reference evidence="4" key="2">
    <citation type="submission" date="2021-04" db="EMBL/GenBank/DDBJ databases">
        <authorList>
            <person name="Podell S."/>
        </authorList>
    </citation>
    <scope>NUCLEOTIDE SEQUENCE</scope>
    <source>
        <strain evidence="4">Hildebrandi</strain>
    </source>
</reference>